<keyword evidence="6" id="KW-0001">2Fe-2S</keyword>
<evidence type="ECO:0000256" key="8">
    <source>
        <dbReference type="ARBA" id="ARBA00022898"/>
    </source>
</evidence>
<evidence type="ECO:0000256" key="9">
    <source>
        <dbReference type="ARBA" id="ARBA00023004"/>
    </source>
</evidence>
<dbReference type="AlphaFoldDB" id="A0A1P8KQY0"/>
<evidence type="ECO:0000313" key="14">
    <source>
        <dbReference type="EMBL" id="APW66929.1"/>
    </source>
</evidence>
<dbReference type="PANTHER" id="PTHR11601:SF34">
    <property type="entry name" value="CYSTEINE DESULFURASE"/>
    <property type="match status" value="1"/>
</dbReference>
<comment type="similarity">
    <text evidence="3">Belongs to the class-V pyridoxal-phosphate-dependent aminotransferase family. NifS/IscS subfamily.</text>
</comment>
<evidence type="ECO:0000256" key="5">
    <source>
        <dbReference type="ARBA" id="ARBA00022679"/>
    </source>
</evidence>
<evidence type="ECO:0000256" key="7">
    <source>
        <dbReference type="ARBA" id="ARBA00022723"/>
    </source>
</evidence>
<evidence type="ECO:0000256" key="10">
    <source>
        <dbReference type="ARBA" id="ARBA00023014"/>
    </source>
</evidence>
<evidence type="ECO:0000256" key="12">
    <source>
        <dbReference type="RuleBase" id="RU004504"/>
    </source>
</evidence>
<evidence type="ECO:0000256" key="3">
    <source>
        <dbReference type="ARBA" id="ARBA00006490"/>
    </source>
</evidence>
<dbReference type="EC" id="2.8.1.7" evidence="4"/>
<dbReference type="Gene3D" id="3.90.1150.10">
    <property type="entry name" value="Aspartate Aminotransferase, domain 1"/>
    <property type="match status" value="1"/>
</dbReference>
<name>A0A1P8KQY0_9BACT</name>
<dbReference type="InterPro" id="IPR016454">
    <property type="entry name" value="Cysteine_dSase"/>
</dbReference>
<evidence type="ECO:0000259" key="13">
    <source>
        <dbReference type="Pfam" id="PF00266"/>
    </source>
</evidence>
<organism evidence="14 15">
    <name type="scientific">Poseidonibacter parvus</name>
    <dbReference type="NCBI Taxonomy" id="1850254"/>
    <lineage>
        <taxon>Bacteria</taxon>
        <taxon>Pseudomonadati</taxon>
        <taxon>Campylobacterota</taxon>
        <taxon>Epsilonproteobacteria</taxon>
        <taxon>Campylobacterales</taxon>
        <taxon>Arcobacteraceae</taxon>
        <taxon>Poseidonibacter</taxon>
    </lineage>
</organism>
<dbReference type="InterPro" id="IPR015422">
    <property type="entry name" value="PyrdxlP-dep_Trfase_small"/>
</dbReference>
<evidence type="ECO:0000256" key="1">
    <source>
        <dbReference type="ARBA" id="ARBA00001933"/>
    </source>
</evidence>
<keyword evidence="7" id="KW-0479">Metal-binding</keyword>
<comment type="catalytic activity">
    <reaction evidence="11">
        <text>(sulfur carrier)-H + L-cysteine = (sulfur carrier)-SH + L-alanine</text>
        <dbReference type="Rhea" id="RHEA:43892"/>
        <dbReference type="Rhea" id="RHEA-COMP:14737"/>
        <dbReference type="Rhea" id="RHEA-COMP:14739"/>
        <dbReference type="ChEBI" id="CHEBI:29917"/>
        <dbReference type="ChEBI" id="CHEBI:35235"/>
        <dbReference type="ChEBI" id="CHEBI:57972"/>
        <dbReference type="ChEBI" id="CHEBI:64428"/>
        <dbReference type="EC" id="2.8.1.7"/>
    </reaction>
</comment>
<dbReference type="GO" id="GO:0051537">
    <property type="term" value="F:2 iron, 2 sulfur cluster binding"/>
    <property type="evidence" value="ECO:0007669"/>
    <property type="project" value="UniProtKB-KW"/>
</dbReference>
<dbReference type="STRING" id="1850254.LPB137_04085"/>
<dbReference type="GO" id="GO:0046872">
    <property type="term" value="F:metal ion binding"/>
    <property type="evidence" value="ECO:0007669"/>
    <property type="project" value="UniProtKB-KW"/>
</dbReference>
<dbReference type="Proteomes" id="UP000186074">
    <property type="component" value="Chromosome"/>
</dbReference>
<dbReference type="Gene3D" id="3.40.640.10">
    <property type="entry name" value="Type I PLP-dependent aspartate aminotransferase-like (Major domain)"/>
    <property type="match status" value="1"/>
</dbReference>
<comment type="cofactor">
    <cofactor evidence="1 12">
        <name>pyridoxal 5'-phosphate</name>
        <dbReference type="ChEBI" id="CHEBI:597326"/>
    </cofactor>
</comment>
<keyword evidence="8" id="KW-0663">Pyridoxal phosphate</keyword>
<proteinExistence type="inferred from homology"/>
<keyword evidence="9" id="KW-0408">Iron</keyword>
<gene>
    <name evidence="14" type="ORF">LPB137_04085</name>
</gene>
<dbReference type="InterPro" id="IPR000192">
    <property type="entry name" value="Aminotrans_V_dom"/>
</dbReference>
<protein>
    <recommendedName>
        <fullName evidence="4">cysteine desulfurase</fullName>
        <ecNumber evidence="4">2.8.1.7</ecNumber>
    </recommendedName>
</protein>
<evidence type="ECO:0000256" key="4">
    <source>
        <dbReference type="ARBA" id="ARBA00012239"/>
    </source>
</evidence>
<evidence type="ECO:0000256" key="2">
    <source>
        <dbReference type="ARBA" id="ARBA00003120"/>
    </source>
</evidence>
<dbReference type="EMBL" id="CP019070">
    <property type="protein sequence ID" value="APW66929.1"/>
    <property type="molecule type" value="Genomic_DNA"/>
</dbReference>
<dbReference type="InterPro" id="IPR020578">
    <property type="entry name" value="Aminotrans_V_PyrdxlP_BS"/>
</dbReference>
<dbReference type="GO" id="GO:0006534">
    <property type="term" value="P:cysteine metabolic process"/>
    <property type="evidence" value="ECO:0007669"/>
    <property type="project" value="InterPro"/>
</dbReference>
<dbReference type="FunFam" id="3.40.640.10:FF:000084">
    <property type="entry name" value="IscS-like cysteine desulfurase"/>
    <property type="match status" value="1"/>
</dbReference>
<feature type="domain" description="Aminotransferase class V" evidence="13">
    <location>
        <begin position="3"/>
        <end position="368"/>
    </location>
</feature>
<dbReference type="KEGG" id="alp:LPB137_04085"/>
<dbReference type="PIRSF" id="PIRSF005572">
    <property type="entry name" value="NifS"/>
    <property type="match status" value="1"/>
</dbReference>
<dbReference type="InterPro" id="IPR015421">
    <property type="entry name" value="PyrdxlP-dep_Trfase_major"/>
</dbReference>
<dbReference type="Pfam" id="PF00266">
    <property type="entry name" value="Aminotran_5"/>
    <property type="match status" value="1"/>
</dbReference>
<dbReference type="InterPro" id="IPR017773">
    <property type="entry name" value="Cys_deSase_NifS_proteobacteria"/>
</dbReference>
<dbReference type="OrthoDB" id="9808002at2"/>
<dbReference type="RefSeq" id="WP_076089204.1">
    <property type="nucleotide sequence ID" value="NZ_CP019070.1"/>
</dbReference>
<sequence length="398" mass="43183">MDVYLDNNATTVVDPKVFEEMKPFFCDIYGNPNSLHKFGAGTHPKMVEALDFLYEGINAADEDDIIITGNATESNNTVIKGIWVDKILKGDKNHVITSEVEHPAITAACKFLETQGVEVTYLPVNEEGVLEASKVKEFIREDTALVTIMWANNETGKIFPIKEIGQICKVAGVAFHSDGTQAIGKVPVDVQDCNLDYLSFSAHKFHGPKGVGGLYVKKGSELTPLLHGGEQMGGKRAGTVDVASMVGMGWAMHLATSTMAIAYEKNHVSKLRDKLENAILELPETIVIGGKDNRTPNTTLISIRGVEGESMLWDLNQKGIGASTGSACASEDLEANPVMNAFGSDSELAHTGVRFSLSRFNTEEQIDYAIDVIVNAVKRLRGISSSYAYAPQSHKSEL</sequence>
<accession>A0A1P8KQY0</accession>
<keyword evidence="5" id="KW-0808">Transferase</keyword>
<dbReference type="SUPFAM" id="SSF53383">
    <property type="entry name" value="PLP-dependent transferases"/>
    <property type="match status" value="1"/>
</dbReference>
<keyword evidence="15" id="KW-1185">Reference proteome</keyword>
<reference evidence="14 15" key="1">
    <citation type="submission" date="2017-01" db="EMBL/GenBank/DDBJ databases">
        <title>Genome sequencing of Arcobacter sp. LPB0137.</title>
        <authorList>
            <person name="Lee G.-W."/>
            <person name="Yi H."/>
        </authorList>
    </citation>
    <scope>NUCLEOTIDE SEQUENCE [LARGE SCALE GENOMIC DNA]</scope>
    <source>
        <strain evidence="14 15">LPB0137</strain>
    </source>
</reference>
<comment type="function">
    <text evidence="2">Catalyzes the removal of elemental sulfur atoms from cysteine to produce alanine. Seems to participate in the biosynthesis of the nitrogenase metalloclusters by providing the inorganic sulfur required for the Fe-S core formation.</text>
</comment>
<evidence type="ECO:0000313" key="15">
    <source>
        <dbReference type="Proteomes" id="UP000186074"/>
    </source>
</evidence>
<dbReference type="InterPro" id="IPR015424">
    <property type="entry name" value="PyrdxlP-dep_Trfase"/>
</dbReference>
<dbReference type="PANTHER" id="PTHR11601">
    <property type="entry name" value="CYSTEINE DESULFURYLASE FAMILY MEMBER"/>
    <property type="match status" value="1"/>
</dbReference>
<evidence type="ECO:0000256" key="6">
    <source>
        <dbReference type="ARBA" id="ARBA00022714"/>
    </source>
</evidence>
<dbReference type="GO" id="GO:0031071">
    <property type="term" value="F:cysteine desulfurase activity"/>
    <property type="evidence" value="ECO:0007669"/>
    <property type="project" value="UniProtKB-EC"/>
</dbReference>
<dbReference type="PROSITE" id="PS00595">
    <property type="entry name" value="AA_TRANSFER_CLASS_5"/>
    <property type="match status" value="1"/>
</dbReference>
<dbReference type="NCBIfam" id="TIGR03403">
    <property type="entry name" value="nifS_epsilon"/>
    <property type="match status" value="1"/>
</dbReference>
<keyword evidence="10" id="KW-0411">Iron-sulfur</keyword>
<evidence type="ECO:0000256" key="11">
    <source>
        <dbReference type="ARBA" id="ARBA00050776"/>
    </source>
</evidence>